<dbReference type="Proteomes" id="UP000249682">
    <property type="component" value="Chromosome"/>
</dbReference>
<evidence type="ECO:0000313" key="2">
    <source>
        <dbReference type="Proteomes" id="UP000249682"/>
    </source>
</evidence>
<dbReference type="AlphaFoldDB" id="A0AAD0KR57"/>
<evidence type="ECO:0000313" key="1">
    <source>
        <dbReference type="EMBL" id="AWV47505.1"/>
    </source>
</evidence>
<proteinExistence type="predicted"/>
<dbReference type="EMBL" id="CP029543">
    <property type="protein sequence ID" value="AWV47505.1"/>
    <property type="molecule type" value="Genomic_DNA"/>
</dbReference>
<organism evidence="1 2">
    <name type="scientific">Mycobacterium leprae</name>
    <dbReference type="NCBI Taxonomy" id="1769"/>
    <lineage>
        <taxon>Bacteria</taxon>
        <taxon>Bacillati</taxon>
        <taxon>Actinomycetota</taxon>
        <taxon>Actinomycetes</taxon>
        <taxon>Mycobacteriales</taxon>
        <taxon>Mycobacteriaceae</taxon>
        <taxon>Mycobacterium</taxon>
    </lineage>
</organism>
<reference evidence="1 2" key="1">
    <citation type="submission" date="2018-05" db="EMBL/GenBank/DDBJ databases">
        <title>Evolution of small genomes with special reference to Mycobacterium leprae.</title>
        <authorList>
            <person name="Mohanty P.S."/>
            <person name="Bansal A.K."/>
            <person name="Gupta U.D."/>
            <person name="Naaz F."/>
            <person name="Dwivedi V.D."/>
            <person name="Singh H."/>
            <person name="Gupta G."/>
            <person name="Sharma S."/>
            <person name="Arora M."/>
        </authorList>
    </citation>
    <scope>NUCLEOTIDE SEQUENCE [LARGE SCALE GENOMIC DNA]</scope>
    <source>
        <strain evidence="1 2">MRHRU-235-G</strain>
    </source>
</reference>
<accession>A0AAD0KR57</accession>
<gene>
    <name evidence="1" type="ORF">DIJ64_03635</name>
</gene>
<protein>
    <submittedName>
        <fullName evidence="1">Uncharacterized protein</fullName>
    </submittedName>
</protein>
<sequence length="61" mass="6395">MWLLLGHSFVPASLPWPIHRSALANPVLPTAKAAEDQTLASLCIGVKFTLKVLKKGGADGG</sequence>
<name>A0AAD0KR57_MYCLR</name>